<feature type="compositionally biased region" description="Polar residues" evidence="1">
    <location>
        <begin position="278"/>
        <end position="287"/>
    </location>
</feature>
<dbReference type="STRING" id="1798471.A3A21_03880"/>
<name>A0A1F6BWD7_9BACT</name>
<dbReference type="AlphaFoldDB" id="A0A1F6BWD7"/>
<organism evidence="2 3">
    <name type="scientific">Candidatus Jorgensenbacteria bacterium RIFCSPLOWO2_01_FULL_45_25b</name>
    <dbReference type="NCBI Taxonomy" id="1798471"/>
    <lineage>
        <taxon>Bacteria</taxon>
        <taxon>Candidatus Joergenseniibacteriota</taxon>
    </lineage>
</organism>
<dbReference type="EMBL" id="MFKK01000013">
    <property type="protein sequence ID" value="OGG41266.1"/>
    <property type="molecule type" value="Genomic_DNA"/>
</dbReference>
<feature type="region of interest" description="Disordered" evidence="1">
    <location>
        <begin position="233"/>
        <end position="289"/>
    </location>
</feature>
<dbReference type="Proteomes" id="UP000176996">
    <property type="component" value="Unassembled WGS sequence"/>
</dbReference>
<accession>A0A1F6BWD7</accession>
<sequence>MQQVPLEYYSERIDSLPKILKERFFAFETGDTVWSICEGKKLSEEQTKLFAVLSGDVILGFLHPHDFEKEARAVTNIDDAIAHAISEEINLKIFEPVSQDIIRNYKPYVPGVSAPSPIKNPSPLPVFSDALPKKEEGVAINTTLLGLQKKPQVSGMTREEAWDKHFFRKEADANPPNYKLSESTNDYQSANTKEVYSEKPFVLYHEETSADTASKRPSRGFSLPFGFFGKPSSPTPPVSGSVPQAKVSGGVDSASPVRNLASNGASSPRADSLRQPADSPQTSSTASILGKINPVRNIVSGGGKKEVPRIVHYSGLRTQVTPFQKEEELFTIKRSETTNTSEWIRQAHHRPTKTTNEQLKPANLKEKLVSPTHEITQEEHGEVKITKNPFSFPKPPPSGEQKDLDRVIIDGNTVHL</sequence>
<evidence type="ECO:0000313" key="2">
    <source>
        <dbReference type="EMBL" id="OGG41266.1"/>
    </source>
</evidence>
<evidence type="ECO:0000256" key="1">
    <source>
        <dbReference type="SAM" id="MobiDB-lite"/>
    </source>
</evidence>
<evidence type="ECO:0000313" key="3">
    <source>
        <dbReference type="Proteomes" id="UP000176996"/>
    </source>
</evidence>
<proteinExistence type="predicted"/>
<feature type="compositionally biased region" description="Basic and acidic residues" evidence="1">
    <location>
        <begin position="375"/>
        <end position="385"/>
    </location>
</feature>
<comment type="caution">
    <text evidence="2">The sequence shown here is derived from an EMBL/GenBank/DDBJ whole genome shotgun (WGS) entry which is preliminary data.</text>
</comment>
<protein>
    <submittedName>
        <fullName evidence="2">Uncharacterized protein</fullName>
    </submittedName>
</protein>
<gene>
    <name evidence="2" type="ORF">A3A21_03880</name>
</gene>
<feature type="region of interest" description="Disordered" evidence="1">
    <location>
        <begin position="374"/>
        <end position="403"/>
    </location>
</feature>
<reference evidence="2 3" key="1">
    <citation type="journal article" date="2016" name="Nat. Commun.">
        <title>Thousands of microbial genomes shed light on interconnected biogeochemical processes in an aquifer system.</title>
        <authorList>
            <person name="Anantharaman K."/>
            <person name="Brown C.T."/>
            <person name="Hug L.A."/>
            <person name="Sharon I."/>
            <person name="Castelle C.J."/>
            <person name="Probst A.J."/>
            <person name="Thomas B.C."/>
            <person name="Singh A."/>
            <person name="Wilkins M.J."/>
            <person name="Karaoz U."/>
            <person name="Brodie E.L."/>
            <person name="Williams K.H."/>
            <person name="Hubbard S.S."/>
            <person name="Banfield J.F."/>
        </authorList>
    </citation>
    <scope>NUCLEOTIDE SEQUENCE [LARGE SCALE GENOMIC DNA]</scope>
</reference>